<dbReference type="WBParaSite" id="nRc.2.0.1.t06367-RA">
    <property type="protein sequence ID" value="nRc.2.0.1.t06367-RA"/>
    <property type="gene ID" value="nRc.2.0.1.g06367"/>
</dbReference>
<name>A0A915HXS1_ROMCU</name>
<sequence length="220" mass="24994">MEADGRWVAPLDVVSAQYCRSNVNDCLWRACNEINKYTPPGCGDSRVKDEVRQRLSTCYDLNACFRDPITVGCTSTLSDCPMLHMCRQGKCWPKKISNFRCSSNYDCKNEVYECINNECKIRPFGDSSGNTFLAPRPSSTNFYPSPGDLPMCINSQCKIRPFGTSSVDDYYPIPTPTGQCRLSDQCAPDQMCRQDQCWPKRIPGKYCQSSYDCFQNSLYE</sequence>
<proteinExistence type="predicted"/>
<organism evidence="1 2">
    <name type="scientific">Romanomermis culicivorax</name>
    <name type="common">Nematode worm</name>
    <dbReference type="NCBI Taxonomy" id="13658"/>
    <lineage>
        <taxon>Eukaryota</taxon>
        <taxon>Metazoa</taxon>
        <taxon>Ecdysozoa</taxon>
        <taxon>Nematoda</taxon>
        <taxon>Enoplea</taxon>
        <taxon>Dorylaimia</taxon>
        <taxon>Mermithida</taxon>
        <taxon>Mermithoidea</taxon>
        <taxon>Mermithidae</taxon>
        <taxon>Romanomermis</taxon>
    </lineage>
</organism>
<keyword evidence="1" id="KW-1185">Reference proteome</keyword>
<evidence type="ECO:0000313" key="2">
    <source>
        <dbReference type="WBParaSite" id="nRc.2.0.1.t06367-RA"/>
    </source>
</evidence>
<accession>A0A915HXS1</accession>
<protein>
    <submittedName>
        <fullName evidence="2">Uncharacterized protein</fullName>
    </submittedName>
</protein>
<dbReference type="Proteomes" id="UP000887565">
    <property type="component" value="Unplaced"/>
</dbReference>
<reference evidence="2" key="1">
    <citation type="submission" date="2022-11" db="UniProtKB">
        <authorList>
            <consortium name="WormBaseParasite"/>
        </authorList>
    </citation>
    <scope>IDENTIFICATION</scope>
</reference>
<evidence type="ECO:0000313" key="1">
    <source>
        <dbReference type="Proteomes" id="UP000887565"/>
    </source>
</evidence>
<dbReference type="AlphaFoldDB" id="A0A915HXS1"/>